<evidence type="ECO:0000313" key="2">
    <source>
        <dbReference type="Proteomes" id="UP000010094"/>
    </source>
</evidence>
<protein>
    <submittedName>
        <fullName evidence="1">Uncharacterized protein</fullName>
    </submittedName>
</protein>
<dbReference type="Proteomes" id="UP000010094">
    <property type="component" value="Chromosome XI"/>
</dbReference>
<evidence type="ECO:0000313" key="1">
    <source>
        <dbReference type="EMBL" id="AFN83991.1"/>
    </source>
</evidence>
<gene>
    <name evidence="1" type="ordered locus">EROM_110070</name>
</gene>
<proteinExistence type="predicted"/>
<dbReference type="KEGG" id="ero:EROM_110070"/>
<dbReference type="RefSeq" id="XP_009265488.1">
    <property type="nucleotide sequence ID" value="XM_009267213.1"/>
</dbReference>
<sequence length="276" mass="32057">MEKNYIDRVRRALEVFPESKDEERKRRRCGKARSLIIAERTYSISWDHTFSTNYKILYPKEFVREIDKESIIKSSSVIGECNGTPIETDAANNVYYEAECLLRGEVVARLTISGDTHLSDLGGFLIGSNSVSSKVFFAIEKTIYLQTIDDNSIKFATMVFQLKIFNIKKWDIRIDKCIKDISKEIYFHDGRFLKSVQIMKAFFSYRKISPYVSVKHLYGRAQLCKCCLKNNAVLKIANDPILPEKKKFICKKCFELLFLDKEGDSRYDGIEVEFLH</sequence>
<dbReference type="GeneID" id="20564606"/>
<dbReference type="EMBL" id="CP003530">
    <property type="protein sequence ID" value="AFN83991.1"/>
    <property type="molecule type" value="Genomic_DNA"/>
</dbReference>
<dbReference type="OrthoDB" id="2191424at2759"/>
<organism evidence="1 2">
    <name type="scientific">Encephalitozoon romaleae (strain SJ-2008)</name>
    <name type="common">Microsporidian parasite</name>
    <dbReference type="NCBI Taxonomy" id="1178016"/>
    <lineage>
        <taxon>Eukaryota</taxon>
        <taxon>Fungi</taxon>
        <taxon>Fungi incertae sedis</taxon>
        <taxon>Microsporidia</taxon>
        <taxon>Unikaryonidae</taxon>
        <taxon>Encephalitozoon</taxon>
    </lineage>
</organism>
<accession>I6ZW54</accession>
<dbReference type="VEuPathDB" id="MicrosporidiaDB:EROM_110070"/>
<reference evidence="1 2" key="1">
    <citation type="journal article" date="2012" name="Proc. Natl. Acad. Sci. U.S.A.">
        <title>Gain and loss of multiple functionally related, horizontally transferred genes in the reduced genomes of two microsporidian parasites.</title>
        <authorList>
            <person name="Pombert J.-F."/>
            <person name="Selman M."/>
            <person name="Burki F."/>
            <person name="Bardell F.T."/>
            <person name="Farinelli L."/>
            <person name="Solter L.F."/>
            <person name="Whitman D.W."/>
            <person name="Weiss L.M."/>
            <person name="Corradi N."/>
            <person name="Keeling P.J."/>
        </authorList>
    </citation>
    <scope>NUCLEOTIDE SEQUENCE [LARGE SCALE GENOMIC DNA]</scope>
    <source>
        <strain evidence="1 2">SJ-2008</strain>
    </source>
</reference>
<keyword evidence="2" id="KW-1185">Reference proteome</keyword>
<dbReference type="HOGENOM" id="CLU_1012039_0_0_1"/>
<dbReference type="AlphaFoldDB" id="I6ZW54"/>
<name>I6ZW54_ENCRO</name>